<dbReference type="GO" id="GO:0042773">
    <property type="term" value="P:ATP synthesis coupled electron transport"/>
    <property type="evidence" value="ECO:0007669"/>
    <property type="project" value="InterPro"/>
</dbReference>
<keyword evidence="12" id="KW-0472">Membrane</keyword>
<dbReference type="EMBL" id="JADKCH010000005">
    <property type="protein sequence ID" value="MBK8572394.1"/>
    <property type="molecule type" value="Genomic_DNA"/>
</dbReference>
<dbReference type="InterPro" id="IPR004108">
    <property type="entry name" value="Fe_hydrogenase_lsu_C"/>
</dbReference>
<dbReference type="AlphaFoldDB" id="A0A936F1G2"/>
<dbReference type="PROSITE" id="PS51085">
    <property type="entry name" value="2FE2S_FER_2"/>
    <property type="match status" value="1"/>
</dbReference>
<evidence type="ECO:0000256" key="4">
    <source>
        <dbReference type="ARBA" id="ARBA00022485"/>
    </source>
</evidence>
<evidence type="ECO:0000259" key="16">
    <source>
        <dbReference type="PROSITE" id="PS51839"/>
    </source>
</evidence>
<dbReference type="Gene3D" id="4.10.260.20">
    <property type="entry name" value="Iron hydrogenase, small subunit"/>
    <property type="match status" value="1"/>
</dbReference>
<dbReference type="GO" id="GO:0005506">
    <property type="term" value="F:iron ion binding"/>
    <property type="evidence" value="ECO:0007669"/>
    <property type="project" value="InterPro"/>
</dbReference>
<proteinExistence type="inferred from homology"/>
<dbReference type="InterPro" id="IPR013352">
    <property type="entry name" value="Fe_hydrogenase_subset"/>
</dbReference>
<dbReference type="Proteomes" id="UP000709959">
    <property type="component" value="Unassembled WGS sequence"/>
</dbReference>
<evidence type="ECO:0000256" key="11">
    <source>
        <dbReference type="ARBA" id="ARBA00023027"/>
    </source>
</evidence>
<dbReference type="Gene3D" id="3.10.20.740">
    <property type="match status" value="1"/>
</dbReference>
<dbReference type="Pfam" id="PF13510">
    <property type="entry name" value="Fer2_4"/>
    <property type="match status" value="1"/>
</dbReference>
<keyword evidence="8" id="KW-1278">Translocase</keyword>
<comment type="similarity">
    <text evidence="3">Belongs to the complex I 75 kDa subunit family.</text>
</comment>
<dbReference type="SMART" id="SM00929">
    <property type="entry name" value="NADH-G_4Fe-4S_3"/>
    <property type="match status" value="1"/>
</dbReference>
<evidence type="ECO:0000256" key="13">
    <source>
        <dbReference type="ARBA" id="ARBA00034078"/>
    </source>
</evidence>
<dbReference type="GO" id="GO:0008901">
    <property type="term" value="F:ferredoxin hydrogenase activity"/>
    <property type="evidence" value="ECO:0007669"/>
    <property type="project" value="InterPro"/>
</dbReference>
<keyword evidence="4" id="KW-0004">4Fe-4S</keyword>
<dbReference type="GO" id="GO:0008137">
    <property type="term" value="F:NADH dehydrogenase (ubiquinone) activity"/>
    <property type="evidence" value="ECO:0007669"/>
    <property type="project" value="InterPro"/>
</dbReference>
<keyword evidence="10" id="KW-0411">Iron-sulfur</keyword>
<evidence type="ECO:0000256" key="9">
    <source>
        <dbReference type="ARBA" id="ARBA00023004"/>
    </source>
</evidence>
<keyword evidence="9" id="KW-0408">Iron</keyword>
<dbReference type="InterPro" id="IPR001041">
    <property type="entry name" value="2Fe-2S_ferredoxin-type"/>
</dbReference>
<evidence type="ECO:0000313" key="17">
    <source>
        <dbReference type="EMBL" id="MBK8572394.1"/>
    </source>
</evidence>
<evidence type="ECO:0000256" key="6">
    <source>
        <dbReference type="ARBA" id="ARBA00022723"/>
    </source>
</evidence>
<organism evidence="17 18">
    <name type="scientific">Candidatus Geothrix odensensis</name>
    <dbReference type="NCBI Taxonomy" id="2954440"/>
    <lineage>
        <taxon>Bacteria</taxon>
        <taxon>Pseudomonadati</taxon>
        <taxon>Acidobacteriota</taxon>
        <taxon>Holophagae</taxon>
        <taxon>Holophagales</taxon>
        <taxon>Holophagaceae</taxon>
        <taxon>Geothrix</taxon>
    </lineage>
</organism>
<dbReference type="InterPro" id="IPR017896">
    <property type="entry name" value="4Fe4S_Fe-S-bd"/>
</dbReference>
<comment type="cofactor">
    <cofactor evidence="13">
        <name>[2Fe-2S] cluster</name>
        <dbReference type="ChEBI" id="CHEBI:190135"/>
    </cofactor>
</comment>
<dbReference type="GO" id="GO:0051539">
    <property type="term" value="F:4 iron, 4 sulfur cluster binding"/>
    <property type="evidence" value="ECO:0007669"/>
    <property type="project" value="UniProtKB-KW"/>
</dbReference>
<evidence type="ECO:0000256" key="3">
    <source>
        <dbReference type="ARBA" id="ARBA00005404"/>
    </source>
</evidence>
<evidence type="ECO:0000259" key="15">
    <source>
        <dbReference type="PROSITE" id="PS51379"/>
    </source>
</evidence>
<dbReference type="InterPro" id="IPR036991">
    <property type="entry name" value="Fe_hydrogenase_ssu_sf"/>
</dbReference>
<dbReference type="SUPFAM" id="SSF54292">
    <property type="entry name" value="2Fe-2S ferredoxin-like"/>
    <property type="match status" value="1"/>
</dbReference>
<protein>
    <submittedName>
        <fullName evidence="17">Iron hydrogenase small subunit</fullName>
    </submittedName>
</protein>
<dbReference type="InterPro" id="IPR050340">
    <property type="entry name" value="Cytosolic_Fe-S_CAF"/>
</dbReference>
<dbReference type="InterPro" id="IPR049830">
    <property type="entry name" value="HndD"/>
</dbReference>
<feature type="domain" description="4Fe-4S ferredoxin-type" evidence="15">
    <location>
        <begin position="135"/>
        <end position="167"/>
    </location>
</feature>
<evidence type="ECO:0000256" key="2">
    <source>
        <dbReference type="ARBA" id="ARBA00004370"/>
    </source>
</evidence>
<name>A0A936F1G2_9BACT</name>
<dbReference type="SUPFAM" id="SSF54862">
    <property type="entry name" value="4Fe-4S ferredoxins"/>
    <property type="match status" value="1"/>
</dbReference>
<reference evidence="17 18" key="1">
    <citation type="submission" date="2020-10" db="EMBL/GenBank/DDBJ databases">
        <title>Connecting structure to function with the recovery of over 1000 high-quality activated sludge metagenome-assembled genomes encoding full-length rRNA genes using long-read sequencing.</title>
        <authorList>
            <person name="Singleton C.M."/>
            <person name="Petriglieri F."/>
            <person name="Kristensen J.M."/>
            <person name="Kirkegaard R.H."/>
            <person name="Michaelsen T.Y."/>
            <person name="Andersen M.H."/>
            <person name="Karst S.M."/>
            <person name="Dueholm M.S."/>
            <person name="Nielsen P.H."/>
            <person name="Albertsen M."/>
        </authorList>
    </citation>
    <scope>NUCLEOTIDE SEQUENCE [LARGE SCALE GENOMIC DNA]</scope>
    <source>
        <strain evidence="17">OdNE_18-Q3-R46-58_MAXAC.008</strain>
    </source>
</reference>
<dbReference type="Pfam" id="PF02906">
    <property type="entry name" value="Fe_hyd_lg_C"/>
    <property type="match status" value="1"/>
</dbReference>
<dbReference type="InterPro" id="IPR009016">
    <property type="entry name" value="Fe_hydrogenase"/>
</dbReference>
<keyword evidence="11" id="KW-0520">NAD</keyword>
<accession>A0A936F1G2</accession>
<dbReference type="SMART" id="SM00902">
    <property type="entry name" value="Fe_hyd_SSU"/>
    <property type="match status" value="1"/>
</dbReference>
<keyword evidence="6" id="KW-0479">Metal-binding</keyword>
<dbReference type="PANTHER" id="PTHR11615">
    <property type="entry name" value="NITRATE, FORMATE, IRON DEHYDROGENASE"/>
    <property type="match status" value="1"/>
</dbReference>
<dbReference type="FunFam" id="3.10.20.740:FF:000004">
    <property type="entry name" value="NADH-quinone oxidoreductase"/>
    <property type="match status" value="1"/>
</dbReference>
<dbReference type="PROSITE" id="PS00641">
    <property type="entry name" value="COMPLEX1_75K_1"/>
    <property type="match status" value="1"/>
</dbReference>
<comment type="caution">
    <text evidence="17">The sequence shown here is derived from an EMBL/GenBank/DDBJ whole genome shotgun (WGS) entry which is preliminary data.</text>
</comment>
<feature type="domain" description="4Fe-4S ferredoxin-type" evidence="15">
    <location>
        <begin position="180"/>
        <end position="209"/>
    </location>
</feature>
<evidence type="ECO:0000256" key="1">
    <source>
        <dbReference type="ARBA" id="ARBA00001966"/>
    </source>
</evidence>
<dbReference type="PROSITE" id="PS00198">
    <property type="entry name" value="4FE4S_FER_1"/>
    <property type="match status" value="1"/>
</dbReference>
<dbReference type="GO" id="GO:0051537">
    <property type="term" value="F:2 iron, 2 sulfur cluster binding"/>
    <property type="evidence" value="ECO:0007669"/>
    <property type="project" value="UniProtKB-KW"/>
</dbReference>
<gene>
    <name evidence="17" type="ORF">IPN91_07030</name>
</gene>
<dbReference type="InterPro" id="IPR000283">
    <property type="entry name" value="NADH_UbQ_OxRdtase_75kDa_su_CS"/>
</dbReference>
<dbReference type="Pfam" id="PF10588">
    <property type="entry name" value="NADH-G_4Fe-4S_3"/>
    <property type="match status" value="1"/>
</dbReference>
<keyword evidence="7" id="KW-0677">Repeat</keyword>
<dbReference type="NCBIfam" id="TIGR02512">
    <property type="entry name" value="FeFe_hydrog_A"/>
    <property type="match status" value="1"/>
</dbReference>
<dbReference type="SUPFAM" id="SSF53920">
    <property type="entry name" value="Fe-only hydrogenase"/>
    <property type="match status" value="1"/>
</dbReference>
<dbReference type="InterPro" id="IPR017900">
    <property type="entry name" value="4Fe4S_Fe_S_CS"/>
</dbReference>
<comment type="subcellular location">
    <subcellularLocation>
        <location evidence="2">Membrane</location>
    </subcellularLocation>
</comment>
<keyword evidence="5" id="KW-0001">2Fe-2S</keyword>
<dbReference type="Pfam" id="PF02256">
    <property type="entry name" value="Fe_hyd_SSU"/>
    <property type="match status" value="1"/>
</dbReference>
<evidence type="ECO:0000256" key="8">
    <source>
        <dbReference type="ARBA" id="ARBA00022967"/>
    </source>
</evidence>
<evidence type="ECO:0000256" key="5">
    <source>
        <dbReference type="ARBA" id="ARBA00022714"/>
    </source>
</evidence>
<dbReference type="Pfam" id="PF00037">
    <property type="entry name" value="Fer4"/>
    <property type="match status" value="1"/>
</dbReference>
<dbReference type="Gene3D" id="3.40.950.10">
    <property type="entry name" value="Fe-only Hydrogenase (Larger Subunit), Chain L, domain 3"/>
    <property type="match status" value="1"/>
</dbReference>
<feature type="domain" description="4Fe-4S His(Cys)3-ligated-type" evidence="16">
    <location>
        <begin position="78"/>
        <end position="117"/>
    </location>
</feature>
<evidence type="ECO:0000256" key="7">
    <source>
        <dbReference type="ARBA" id="ARBA00022737"/>
    </source>
</evidence>
<dbReference type="InterPro" id="IPR003149">
    <property type="entry name" value="Fe_hydrogenase_ssu"/>
</dbReference>
<feature type="domain" description="2Fe-2S ferredoxin-type" evidence="14">
    <location>
        <begin position="1"/>
        <end position="78"/>
    </location>
</feature>
<dbReference type="InterPro" id="IPR019574">
    <property type="entry name" value="NADH_UbQ_OxRdtase_Gsu_4Fe4S-bd"/>
</dbReference>
<dbReference type="NCBIfam" id="NF040763">
    <property type="entry name" value="FeFe_hydrog_A6"/>
    <property type="match status" value="1"/>
</dbReference>
<evidence type="ECO:0000313" key="18">
    <source>
        <dbReference type="Proteomes" id="UP000709959"/>
    </source>
</evidence>
<dbReference type="InterPro" id="IPR036010">
    <property type="entry name" value="2Fe-2S_ferredoxin-like_sf"/>
</dbReference>
<sequence>MIKLTIDHTEVRVPEGTTVLNAARQAGIRIPSLCYLEGVHVVGGCRVCLVEVEGAKALQASCSMPVSEGLRIRTSTPKVRAARRTVMELLLSDHEGDCQTCVRSHDCEFLEEARDLDIRELHFTGAKHHRIIDQSTPALDRDSAKCIMCRRCITVCSDIQATGALWAQDRGFECVAAPAFGQMLDRVACVQCGQCAAVCPTAAITEKDHIERVWAALADPTKHVIVQTAPAIRAGLGECFGMPVGSLVTGKMAAALRRLGFAGVFDTNFTADLTILEEGTELLMRLKAALVDQAPVALPQYTSCCPGWIKFAEHYHEDLLPNLSTAKSPQQMFGALAKTYYAESLGMKAEDLYVVSVMPCTAKKFEAQRPEMNASGCQDVDAVLTTRELGRMITQSGLDFAALPDEPMDQPMGMSSGAADIFANTGGVMEAALRTVWCLVTGQPFPFEKLHVAPIEGLEGVKEIALTIPSALPEWSFLAGQTLRVAVAHGLANAEKLVEQVQSGQKAYHFIEVMACPGGCIGGGGQPRFTTNDVRRERMRAIFAEDEGKPVRMSHENPAMAALYRDFLGAPLGEKSHHLLHTHYQPRGVHH</sequence>
<dbReference type="Gene3D" id="3.30.70.20">
    <property type="match status" value="1"/>
</dbReference>
<comment type="cofactor">
    <cofactor evidence="1">
        <name>[4Fe-4S] cluster</name>
        <dbReference type="ChEBI" id="CHEBI:49883"/>
    </cofactor>
</comment>
<evidence type="ECO:0000256" key="10">
    <source>
        <dbReference type="ARBA" id="ARBA00023014"/>
    </source>
</evidence>
<dbReference type="PROSITE" id="PS51839">
    <property type="entry name" value="4FE4S_HC3"/>
    <property type="match status" value="1"/>
</dbReference>
<dbReference type="Gene3D" id="3.40.50.1780">
    <property type="match status" value="1"/>
</dbReference>
<evidence type="ECO:0000259" key="14">
    <source>
        <dbReference type="PROSITE" id="PS51085"/>
    </source>
</evidence>
<evidence type="ECO:0000256" key="12">
    <source>
        <dbReference type="ARBA" id="ARBA00023136"/>
    </source>
</evidence>
<dbReference type="FunFam" id="3.30.70.20:FF:000035">
    <property type="entry name" value="Iron hydrogenase 1"/>
    <property type="match status" value="1"/>
</dbReference>
<dbReference type="PROSITE" id="PS51379">
    <property type="entry name" value="4FE4S_FER_2"/>
    <property type="match status" value="2"/>
</dbReference>
<dbReference type="CDD" id="cd00207">
    <property type="entry name" value="fer2"/>
    <property type="match status" value="1"/>
</dbReference>
<dbReference type="GO" id="GO:0016020">
    <property type="term" value="C:membrane"/>
    <property type="evidence" value="ECO:0007669"/>
    <property type="project" value="UniProtKB-SubCell"/>
</dbReference>